<dbReference type="Gene3D" id="3.40.50.1820">
    <property type="entry name" value="alpha/beta hydrolase"/>
    <property type="match status" value="1"/>
</dbReference>
<evidence type="ECO:0000256" key="1">
    <source>
        <dbReference type="ARBA" id="ARBA00022801"/>
    </source>
</evidence>
<dbReference type="SUPFAM" id="SSF49785">
    <property type="entry name" value="Galactose-binding domain-like"/>
    <property type="match status" value="1"/>
</dbReference>
<dbReference type="InterPro" id="IPR008979">
    <property type="entry name" value="Galactose-bd-like_sf"/>
</dbReference>
<sequence>MKKIYSIVFSFILVHLLISNLFAQETDSAFVINNYDKNEYQIAMRDGKKLFTVVYSPKDKSKKYPFLLNRTPYSVGPYGEGKYKTSLGPSSFALHEGFIFVYQDVRGKFMSEGEYVNIRPQVKDKISSSIDESTDTYDTVDWLLKNVKGNNGKVGVFGISYPGFYSTTAALSGHPAIKAVSPQAPVTNWFLGDDFHHNGALFMFDTFAFYSVFGLPRPNLIKEWPNGYQFKTTDAYEFYLKKGALKNLEKEVFKGKVDFYKDLVAHPNYDAFWKARDIRQHLKNIKPAMLVVGGFFDAEDCWGALETYKSIEKNSPKTTNTLVMGPWFHGGWARSDGSYFGDIKFGSQTSLWYQQNIELPFFLYYLKGVGNPEIPEALTFDIGADSWKKFSAWPPAESKEKTLFFHASGKLSFEAPKETTAADSYISDPQKPVPYQDGIGMNRTREYMIDDQRFASRRPDVLVYETNTLDTDITLAGPLNANLFITTTGTDADFVVKLIDVYPDTLSSYVLKGKEVKIGGYQMLLRGEVMRSRYRNSFEKPEPLISGKTEQVKFYLPDVMHTFRKGHKIMIQVQSTWFPLVDRNPQKYVENIYEARDEDFQKAEIKVLRQADAPSSLKVTVLE</sequence>
<evidence type="ECO:0000313" key="4">
    <source>
        <dbReference type="EMBL" id="MCO4291250.1"/>
    </source>
</evidence>
<dbReference type="InterPro" id="IPR005674">
    <property type="entry name" value="CocE/Ser_esterase"/>
</dbReference>
<dbReference type="Proteomes" id="UP001155182">
    <property type="component" value="Unassembled WGS sequence"/>
</dbReference>
<name>A0A9X2JC04_9SPHI</name>
<protein>
    <submittedName>
        <fullName evidence="4">CocE/NonD family hydrolase</fullName>
    </submittedName>
</protein>
<dbReference type="PANTHER" id="PTHR43056">
    <property type="entry name" value="PEPTIDASE S9 PROLYL OLIGOPEPTIDASE"/>
    <property type="match status" value="1"/>
</dbReference>
<organism evidence="4 5">
    <name type="scientific">Solitalea agri</name>
    <dbReference type="NCBI Taxonomy" id="2953739"/>
    <lineage>
        <taxon>Bacteria</taxon>
        <taxon>Pseudomonadati</taxon>
        <taxon>Bacteroidota</taxon>
        <taxon>Sphingobacteriia</taxon>
        <taxon>Sphingobacteriales</taxon>
        <taxon>Sphingobacteriaceae</taxon>
        <taxon>Solitalea</taxon>
    </lineage>
</organism>
<evidence type="ECO:0000259" key="3">
    <source>
        <dbReference type="SMART" id="SM00939"/>
    </source>
</evidence>
<dbReference type="Gene3D" id="2.60.120.260">
    <property type="entry name" value="Galactose-binding domain-like"/>
    <property type="match status" value="1"/>
</dbReference>
<reference evidence="4" key="1">
    <citation type="submission" date="2022-06" db="EMBL/GenBank/DDBJ databases">
        <title>Solitalea sp. MAHUQ-68 isolated from rhizospheric soil.</title>
        <authorList>
            <person name="Huq M.A."/>
        </authorList>
    </citation>
    <scope>NUCLEOTIDE SEQUENCE</scope>
    <source>
        <strain evidence="4">MAHUQ-68</strain>
    </source>
</reference>
<dbReference type="InterPro" id="IPR000383">
    <property type="entry name" value="Xaa-Pro-like_dom"/>
</dbReference>
<comment type="caution">
    <text evidence="4">The sequence shown here is derived from an EMBL/GenBank/DDBJ whole genome shotgun (WGS) entry which is preliminary data.</text>
</comment>
<dbReference type="Pfam" id="PF08530">
    <property type="entry name" value="PepX_C"/>
    <property type="match status" value="1"/>
</dbReference>
<keyword evidence="1 4" id="KW-0378">Hydrolase</keyword>
<feature type="domain" description="Xaa-Pro dipeptidyl-peptidase C-terminal" evidence="3">
    <location>
        <begin position="359"/>
        <end position="618"/>
    </location>
</feature>
<feature type="signal peptide" evidence="2">
    <location>
        <begin position="1"/>
        <end position="23"/>
    </location>
</feature>
<dbReference type="GO" id="GO:0008239">
    <property type="term" value="F:dipeptidyl-peptidase activity"/>
    <property type="evidence" value="ECO:0007669"/>
    <property type="project" value="InterPro"/>
</dbReference>
<dbReference type="Pfam" id="PF02129">
    <property type="entry name" value="Peptidase_S15"/>
    <property type="match status" value="1"/>
</dbReference>
<dbReference type="RefSeq" id="WP_252585346.1">
    <property type="nucleotide sequence ID" value="NZ_JAMWYS010000001.1"/>
</dbReference>
<feature type="chain" id="PRO_5040942372" evidence="2">
    <location>
        <begin position="24"/>
        <end position="623"/>
    </location>
</feature>
<accession>A0A9X2JC04</accession>
<dbReference type="SUPFAM" id="SSF53474">
    <property type="entry name" value="alpha/beta-Hydrolases"/>
    <property type="match status" value="1"/>
</dbReference>
<proteinExistence type="predicted"/>
<gene>
    <name evidence="4" type="ORF">NF867_00045</name>
</gene>
<dbReference type="NCBIfam" id="TIGR00976">
    <property type="entry name" value="CocE_NonD"/>
    <property type="match status" value="1"/>
</dbReference>
<dbReference type="SMART" id="SM00939">
    <property type="entry name" value="PepX_C"/>
    <property type="match status" value="1"/>
</dbReference>
<dbReference type="AlphaFoldDB" id="A0A9X2JC04"/>
<evidence type="ECO:0000313" key="5">
    <source>
        <dbReference type="Proteomes" id="UP001155182"/>
    </source>
</evidence>
<dbReference type="Gene3D" id="1.10.3020.10">
    <property type="entry name" value="alpha-amino acid ester hydrolase ( Helical cap domain)"/>
    <property type="match status" value="1"/>
</dbReference>
<keyword evidence="5" id="KW-1185">Reference proteome</keyword>
<dbReference type="InterPro" id="IPR029058">
    <property type="entry name" value="AB_hydrolase_fold"/>
</dbReference>
<keyword evidence="2" id="KW-0732">Signal</keyword>
<dbReference type="PANTHER" id="PTHR43056:SF10">
    <property type="entry name" value="COCE_NOND FAMILY, PUTATIVE (AFU_ORTHOLOGUE AFUA_7G00600)-RELATED"/>
    <property type="match status" value="1"/>
</dbReference>
<dbReference type="InterPro" id="IPR050585">
    <property type="entry name" value="Xaa-Pro_dipeptidyl-ppase/CocE"/>
</dbReference>
<dbReference type="InterPro" id="IPR013736">
    <property type="entry name" value="Xaa-Pro_dipept_C"/>
</dbReference>
<dbReference type="EMBL" id="JAMWYS010000001">
    <property type="protein sequence ID" value="MCO4291250.1"/>
    <property type="molecule type" value="Genomic_DNA"/>
</dbReference>
<evidence type="ECO:0000256" key="2">
    <source>
        <dbReference type="SAM" id="SignalP"/>
    </source>
</evidence>